<reference evidence="7" key="1">
    <citation type="submission" date="2016-10" db="EMBL/GenBank/DDBJ databases">
        <authorList>
            <person name="Varghese N."/>
            <person name="Submissions S."/>
        </authorList>
    </citation>
    <scope>NUCLEOTIDE SEQUENCE [LARGE SCALE GENOMIC DNA]</scope>
    <source>
        <strain evidence="7">CGMCC 1.10118</strain>
    </source>
</reference>
<evidence type="ECO:0000256" key="1">
    <source>
        <dbReference type="ARBA" id="ARBA00004196"/>
    </source>
</evidence>
<dbReference type="Proteomes" id="UP000199170">
    <property type="component" value="Unassembled WGS sequence"/>
</dbReference>
<dbReference type="PANTHER" id="PTHR42838:SF2">
    <property type="entry name" value="NITROUS-OXIDE REDUCTASE"/>
    <property type="match status" value="1"/>
</dbReference>
<protein>
    <submittedName>
        <fullName evidence="6">Cytochrome c oxidase subunit 2</fullName>
    </submittedName>
</protein>
<evidence type="ECO:0000256" key="4">
    <source>
        <dbReference type="SAM" id="Phobius"/>
    </source>
</evidence>
<feature type="domain" description="Cytochrome oxidase subunit II copper A binding" evidence="5">
    <location>
        <begin position="65"/>
        <end position="171"/>
    </location>
</feature>
<dbReference type="GO" id="GO:0005507">
    <property type="term" value="F:copper ion binding"/>
    <property type="evidence" value="ECO:0007669"/>
    <property type="project" value="InterPro"/>
</dbReference>
<dbReference type="InterPro" id="IPR051403">
    <property type="entry name" value="NosZ/Cyto_c_oxidase_sub2"/>
</dbReference>
<dbReference type="Pfam" id="PF00116">
    <property type="entry name" value="COX2"/>
    <property type="match status" value="1"/>
</dbReference>
<dbReference type="InterPro" id="IPR034214">
    <property type="entry name" value="Ba3_CcO_II_C"/>
</dbReference>
<keyword evidence="4" id="KW-1133">Transmembrane helix</keyword>
<evidence type="ECO:0000313" key="7">
    <source>
        <dbReference type="Proteomes" id="UP000199170"/>
    </source>
</evidence>
<dbReference type="GO" id="GO:0016020">
    <property type="term" value="C:membrane"/>
    <property type="evidence" value="ECO:0007669"/>
    <property type="project" value="InterPro"/>
</dbReference>
<dbReference type="PANTHER" id="PTHR42838">
    <property type="entry name" value="CYTOCHROME C OXIDASE SUBUNIT II"/>
    <property type="match status" value="1"/>
</dbReference>
<dbReference type="SUPFAM" id="SSF49503">
    <property type="entry name" value="Cupredoxins"/>
    <property type="match status" value="1"/>
</dbReference>
<proteinExistence type="predicted"/>
<evidence type="ECO:0000256" key="3">
    <source>
        <dbReference type="ARBA" id="ARBA00023008"/>
    </source>
</evidence>
<dbReference type="AlphaFoldDB" id="A0A1H3HZF9"/>
<dbReference type="PROSITE" id="PS00078">
    <property type="entry name" value="COX2"/>
    <property type="match status" value="1"/>
</dbReference>
<gene>
    <name evidence="6" type="ORF">SAMN04487946_108154</name>
</gene>
<dbReference type="PROSITE" id="PS50857">
    <property type="entry name" value="COX2_CUA"/>
    <property type="match status" value="1"/>
</dbReference>
<keyword evidence="2" id="KW-0479">Metal-binding</keyword>
<dbReference type="CDD" id="cd13913">
    <property type="entry name" value="ba3_CcO_II_C"/>
    <property type="match status" value="1"/>
</dbReference>
<dbReference type="Gene3D" id="2.60.40.420">
    <property type="entry name" value="Cupredoxins - blue copper proteins"/>
    <property type="match status" value="1"/>
</dbReference>
<comment type="subcellular location">
    <subcellularLocation>
        <location evidence="1">Cell envelope</location>
    </subcellularLocation>
</comment>
<dbReference type="RefSeq" id="WP_089767737.1">
    <property type="nucleotide sequence ID" value="NZ_FNPB01000008.1"/>
</dbReference>
<dbReference type="InterPro" id="IPR002429">
    <property type="entry name" value="CcO_II-like_C"/>
</dbReference>
<organism evidence="6 7">
    <name type="scientific">Halobellus clavatus</name>
    <dbReference type="NCBI Taxonomy" id="660517"/>
    <lineage>
        <taxon>Archaea</taxon>
        <taxon>Methanobacteriati</taxon>
        <taxon>Methanobacteriota</taxon>
        <taxon>Stenosarchaea group</taxon>
        <taxon>Halobacteria</taxon>
        <taxon>Halobacteriales</taxon>
        <taxon>Haloferacaceae</taxon>
        <taxon>Halobellus</taxon>
    </lineage>
</organism>
<dbReference type="InterPro" id="IPR001505">
    <property type="entry name" value="Copper_CuA"/>
</dbReference>
<dbReference type="InterPro" id="IPR008972">
    <property type="entry name" value="Cupredoxin"/>
</dbReference>
<keyword evidence="3" id="KW-0186">Copper</keyword>
<evidence type="ECO:0000313" key="6">
    <source>
        <dbReference type="EMBL" id="SDY20850.1"/>
    </source>
</evidence>
<dbReference type="EMBL" id="FNPB01000008">
    <property type="protein sequence ID" value="SDY20850.1"/>
    <property type="molecule type" value="Genomic_DNA"/>
</dbReference>
<dbReference type="STRING" id="660517.SAMN04487946_108154"/>
<keyword evidence="4" id="KW-0812">Transmembrane</keyword>
<feature type="transmembrane region" description="Helical" evidence="4">
    <location>
        <begin position="9"/>
        <end position="30"/>
    </location>
</feature>
<name>A0A1H3HZF9_9EURY</name>
<sequence>MEIHRYEKIWLAGALLLIVGFIATISYGAVGAGIEMVDDDGGQIEPNAISDHPKFSEPGTYKTGENEYDVYVVAYQFAFDPGTSDPIRVPANSEVTFHITSRDVVHGFEIVGTNANTMAIPGQVATITVEFGEPTEYGLLCHEYCGSAHHAMEGSIQVVPQSQWNESMVVN</sequence>
<dbReference type="OrthoDB" id="27522at2157"/>
<accession>A0A1H3HZF9</accession>
<keyword evidence="7" id="KW-1185">Reference proteome</keyword>
<evidence type="ECO:0000259" key="5">
    <source>
        <dbReference type="PROSITE" id="PS50857"/>
    </source>
</evidence>
<keyword evidence="4" id="KW-0472">Membrane</keyword>
<dbReference type="GO" id="GO:0004129">
    <property type="term" value="F:cytochrome-c oxidase activity"/>
    <property type="evidence" value="ECO:0007669"/>
    <property type="project" value="InterPro"/>
</dbReference>
<evidence type="ECO:0000256" key="2">
    <source>
        <dbReference type="ARBA" id="ARBA00022723"/>
    </source>
</evidence>